<feature type="transmembrane region" description="Helical" evidence="5">
    <location>
        <begin position="20"/>
        <end position="44"/>
    </location>
</feature>
<keyword evidence="3 5" id="KW-1133">Transmembrane helix</keyword>
<dbReference type="EMBL" id="PYHR01000002">
    <property type="protein sequence ID" value="PWD50306.1"/>
    <property type="molecule type" value="Genomic_DNA"/>
</dbReference>
<keyword evidence="8" id="KW-1185">Reference proteome</keyword>
<accession>A0A2U1ZTJ9</accession>
<dbReference type="InterPro" id="IPR011701">
    <property type="entry name" value="MFS"/>
</dbReference>
<evidence type="ECO:0000256" key="5">
    <source>
        <dbReference type="SAM" id="Phobius"/>
    </source>
</evidence>
<sequence>MGVMSADERLASDVARRRLLWPALGLAIALNAAYGGLGGVLVPAQVALVDAGTKEVNLAIVMTTASLVTIVVSPLAGAASDGTRSRWGRRAPWIVTASVVAVPAALALGSARSVLALTIGWVLTQAALNVVQSPFEAAVADRVLPSERGRAGSILGVGVSLGLALGVVLAGQLVSFPLATGALLTSAVAVAAAVLVRRNPEIANAGSGLTSGLPTMTWPRRAPDFTRVFVGRFMLVLGNQLVSGYLLFILMDHLGLSREGAAATAGLVVTIHTGCIAVAAAVAGRFTDSSRRRKPFVVVASIVVACALLLPWLLPTVPAVLCYAVVAGLGRGTYLAVDTALMIDVLPQRRHTGRDLAILGLAQVVPQALTPLVAVGLLTLSHGDYGVLFAAALGLVLVSIVPVMRINSVR</sequence>
<dbReference type="PROSITE" id="PS50850">
    <property type="entry name" value="MFS"/>
    <property type="match status" value="1"/>
</dbReference>
<name>A0A2U1ZTJ9_9MICO</name>
<feature type="transmembrane region" description="Helical" evidence="5">
    <location>
        <begin position="151"/>
        <end position="170"/>
    </location>
</feature>
<keyword evidence="4 5" id="KW-0472">Membrane</keyword>
<feature type="transmembrane region" description="Helical" evidence="5">
    <location>
        <begin position="114"/>
        <end position="131"/>
    </location>
</feature>
<dbReference type="CDD" id="cd06174">
    <property type="entry name" value="MFS"/>
    <property type="match status" value="1"/>
</dbReference>
<dbReference type="InterPro" id="IPR036259">
    <property type="entry name" value="MFS_trans_sf"/>
</dbReference>
<dbReference type="SUPFAM" id="SSF103473">
    <property type="entry name" value="MFS general substrate transporter"/>
    <property type="match status" value="1"/>
</dbReference>
<dbReference type="GO" id="GO:0022857">
    <property type="term" value="F:transmembrane transporter activity"/>
    <property type="evidence" value="ECO:0007669"/>
    <property type="project" value="InterPro"/>
</dbReference>
<evidence type="ECO:0000256" key="2">
    <source>
        <dbReference type="ARBA" id="ARBA00022692"/>
    </source>
</evidence>
<feature type="transmembrane region" description="Helical" evidence="5">
    <location>
        <begin position="176"/>
        <end position="196"/>
    </location>
</feature>
<feature type="transmembrane region" description="Helical" evidence="5">
    <location>
        <begin position="385"/>
        <end position="404"/>
    </location>
</feature>
<dbReference type="Gene3D" id="1.20.1250.20">
    <property type="entry name" value="MFS general substrate transporter like domains"/>
    <property type="match status" value="2"/>
</dbReference>
<feature type="transmembrane region" description="Helical" evidence="5">
    <location>
        <begin position="356"/>
        <end position="379"/>
    </location>
</feature>
<dbReference type="Proteomes" id="UP000245166">
    <property type="component" value="Unassembled WGS sequence"/>
</dbReference>
<protein>
    <submittedName>
        <fullName evidence="7">MFS transporter</fullName>
    </submittedName>
</protein>
<evidence type="ECO:0000256" key="3">
    <source>
        <dbReference type="ARBA" id="ARBA00022989"/>
    </source>
</evidence>
<gene>
    <name evidence="7" type="ORF">C8046_06175</name>
</gene>
<evidence type="ECO:0000256" key="1">
    <source>
        <dbReference type="ARBA" id="ARBA00004651"/>
    </source>
</evidence>
<feature type="domain" description="Major facilitator superfamily (MFS) profile" evidence="6">
    <location>
        <begin position="224"/>
        <end position="410"/>
    </location>
</feature>
<dbReference type="Pfam" id="PF07690">
    <property type="entry name" value="MFS_1"/>
    <property type="match status" value="2"/>
</dbReference>
<evidence type="ECO:0000259" key="6">
    <source>
        <dbReference type="PROSITE" id="PS50850"/>
    </source>
</evidence>
<dbReference type="GO" id="GO:0005886">
    <property type="term" value="C:plasma membrane"/>
    <property type="evidence" value="ECO:0007669"/>
    <property type="project" value="UniProtKB-SubCell"/>
</dbReference>
<organism evidence="7 8">
    <name type="scientific">Serinibacter arcticus</name>
    <dbReference type="NCBI Taxonomy" id="1655435"/>
    <lineage>
        <taxon>Bacteria</taxon>
        <taxon>Bacillati</taxon>
        <taxon>Actinomycetota</taxon>
        <taxon>Actinomycetes</taxon>
        <taxon>Micrococcales</taxon>
        <taxon>Beutenbergiaceae</taxon>
        <taxon>Serinibacter</taxon>
    </lineage>
</organism>
<comment type="caution">
    <text evidence="7">The sequence shown here is derived from an EMBL/GenBank/DDBJ whole genome shotgun (WGS) entry which is preliminary data.</text>
</comment>
<reference evidence="7 8" key="1">
    <citation type="submission" date="2018-03" db="EMBL/GenBank/DDBJ databases">
        <title>Genome assembly of novel Miniimonas species PCH200.</title>
        <authorList>
            <person name="Thakur V."/>
            <person name="Kumar V."/>
            <person name="Singh D."/>
        </authorList>
    </citation>
    <scope>NUCLEOTIDE SEQUENCE [LARGE SCALE GENOMIC DNA]</scope>
    <source>
        <strain evidence="7 8">PCH200</strain>
    </source>
</reference>
<evidence type="ECO:0000313" key="7">
    <source>
        <dbReference type="EMBL" id="PWD50306.1"/>
    </source>
</evidence>
<keyword evidence="2 5" id="KW-0812">Transmembrane</keyword>
<feature type="transmembrane region" description="Helical" evidence="5">
    <location>
        <begin position="320"/>
        <end position="344"/>
    </location>
</feature>
<feature type="transmembrane region" description="Helical" evidence="5">
    <location>
        <begin position="91"/>
        <end position="108"/>
    </location>
</feature>
<feature type="transmembrane region" description="Helical" evidence="5">
    <location>
        <begin position="56"/>
        <end position="79"/>
    </location>
</feature>
<feature type="transmembrane region" description="Helical" evidence="5">
    <location>
        <begin position="296"/>
        <end position="314"/>
    </location>
</feature>
<dbReference type="InterPro" id="IPR020846">
    <property type="entry name" value="MFS_dom"/>
</dbReference>
<dbReference type="AlphaFoldDB" id="A0A2U1ZTJ9"/>
<dbReference type="PANTHER" id="PTHR23528">
    <property type="match status" value="1"/>
</dbReference>
<evidence type="ECO:0000256" key="4">
    <source>
        <dbReference type="ARBA" id="ARBA00023136"/>
    </source>
</evidence>
<feature type="transmembrane region" description="Helical" evidence="5">
    <location>
        <begin position="262"/>
        <end position="284"/>
    </location>
</feature>
<dbReference type="PANTHER" id="PTHR23528:SF1">
    <property type="entry name" value="MAJOR FACILITATOR SUPERFAMILY (MFS) PROFILE DOMAIN-CONTAINING PROTEIN"/>
    <property type="match status" value="1"/>
</dbReference>
<evidence type="ECO:0000313" key="8">
    <source>
        <dbReference type="Proteomes" id="UP000245166"/>
    </source>
</evidence>
<proteinExistence type="predicted"/>
<feature type="transmembrane region" description="Helical" evidence="5">
    <location>
        <begin position="229"/>
        <end position="250"/>
    </location>
</feature>
<comment type="subcellular location">
    <subcellularLocation>
        <location evidence="1">Cell membrane</location>
        <topology evidence="1">Multi-pass membrane protein</topology>
    </subcellularLocation>
</comment>